<dbReference type="InterPro" id="IPR014284">
    <property type="entry name" value="RNA_pol_sigma-70_dom"/>
</dbReference>
<dbReference type="PANTHER" id="PTHR43133">
    <property type="entry name" value="RNA POLYMERASE ECF-TYPE SIGMA FACTO"/>
    <property type="match status" value="1"/>
</dbReference>
<keyword evidence="2" id="KW-0805">Transcription regulation</keyword>
<protein>
    <submittedName>
        <fullName evidence="7">RNA polymerase factor sigma C</fullName>
    </submittedName>
</protein>
<dbReference type="InterPro" id="IPR013249">
    <property type="entry name" value="RNA_pol_sigma70_r4_t2"/>
</dbReference>
<dbReference type="CDD" id="cd06171">
    <property type="entry name" value="Sigma70_r4"/>
    <property type="match status" value="1"/>
</dbReference>
<dbReference type="Gene3D" id="1.10.1740.10">
    <property type="match status" value="1"/>
</dbReference>
<evidence type="ECO:0000256" key="4">
    <source>
        <dbReference type="ARBA" id="ARBA00023163"/>
    </source>
</evidence>
<dbReference type="Gene3D" id="1.10.10.10">
    <property type="entry name" value="Winged helix-like DNA-binding domain superfamily/Winged helix DNA-binding domain"/>
    <property type="match status" value="1"/>
</dbReference>
<evidence type="ECO:0000256" key="3">
    <source>
        <dbReference type="ARBA" id="ARBA00023082"/>
    </source>
</evidence>
<dbReference type="EMBL" id="CP018866">
    <property type="protein sequence ID" value="AST94281.1"/>
    <property type="molecule type" value="Genomic_DNA"/>
</dbReference>
<dbReference type="GO" id="GO:0016987">
    <property type="term" value="F:sigma factor activity"/>
    <property type="evidence" value="ECO:0007669"/>
    <property type="project" value="UniProtKB-KW"/>
</dbReference>
<sequence length="182" mass="21421">MSELRQMPLTIESLANKGDIINQLINDYSDDILHFVYTYVKNHTVAEDLTQEVLIKCYEKLHTFKQQSSIKTWAFRIASNHCKDYLRSWYYRKITLNEKILDFIPSKEKQVEDAVIQKDEETSLVNAVMTLPIKFREVIFLHYFEELTLSEISNVTGVNVNTLKTRLKRAKELVKSKIEEEV</sequence>
<evidence type="ECO:0000259" key="6">
    <source>
        <dbReference type="Pfam" id="PF08281"/>
    </source>
</evidence>
<dbReference type="NCBIfam" id="NF006930">
    <property type="entry name" value="PRK09415.1"/>
    <property type="match status" value="1"/>
</dbReference>
<gene>
    <name evidence="7" type="ORF">BC6307_08480</name>
</gene>
<dbReference type="InterPro" id="IPR007627">
    <property type="entry name" value="RNA_pol_sigma70_r2"/>
</dbReference>
<dbReference type="InterPro" id="IPR013325">
    <property type="entry name" value="RNA_pol_sigma_r2"/>
</dbReference>
<dbReference type="RefSeq" id="WP_066411955.1">
    <property type="nucleotide sequence ID" value="NZ_CP018866.1"/>
</dbReference>
<proteinExistence type="inferred from homology"/>
<accession>A0A223KXT9</accession>
<evidence type="ECO:0000313" key="8">
    <source>
        <dbReference type="Proteomes" id="UP000215224"/>
    </source>
</evidence>
<keyword evidence="3" id="KW-0731">Sigma factor</keyword>
<dbReference type="SUPFAM" id="SSF88659">
    <property type="entry name" value="Sigma3 and sigma4 domains of RNA polymerase sigma factors"/>
    <property type="match status" value="1"/>
</dbReference>
<reference evidence="7 8" key="1">
    <citation type="submission" date="2016-12" db="EMBL/GenBank/DDBJ databases">
        <title>The whole genome sequencing and assembly of Bacillus cohnii DSM 6307T strain.</title>
        <authorList>
            <person name="Lee Y.-J."/>
            <person name="Yi H."/>
            <person name="Bahn Y.-S."/>
            <person name="Kim J.F."/>
            <person name="Lee D.-W."/>
        </authorList>
    </citation>
    <scope>NUCLEOTIDE SEQUENCE [LARGE SCALE GENOMIC DNA]</scope>
    <source>
        <strain evidence="7 8">DSM 6307</strain>
    </source>
</reference>
<feature type="domain" description="RNA polymerase sigma factor 70 region 4 type 2" evidence="6">
    <location>
        <begin position="124"/>
        <end position="172"/>
    </location>
</feature>
<dbReference type="GO" id="GO:0003677">
    <property type="term" value="F:DNA binding"/>
    <property type="evidence" value="ECO:0007669"/>
    <property type="project" value="InterPro"/>
</dbReference>
<keyword evidence="8" id="KW-1185">Reference proteome</keyword>
<dbReference type="STRING" id="1314751.GCA_001591425_00590"/>
<evidence type="ECO:0000259" key="5">
    <source>
        <dbReference type="Pfam" id="PF04542"/>
    </source>
</evidence>
<organism evidence="7 8">
    <name type="scientific">Sutcliffiella cohnii</name>
    <dbReference type="NCBI Taxonomy" id="33932"/>
    <lineage>
        <taxon>Bacteria</taxon>
        <taxon>Bacillati</taxon>
        <taxon>Bacillota</taxon>
        <taxon>Bacilli</taxon>
        <taxon>Bacillales</taxon>
        <taxon>Bacillaceae</taxon>
        <taxon>Sutcliffiella</taxon>
    </lineage>
</organism>
<keyword evidence="4" id="KW-0804">Transcription</keyword>
<dbReference type="InterPro" id="IPR013324">
    <property type="entry name" value="RNA_pol_sigma_r3/r4-like"/>
</dbReference>
<evidence type="ECO:0000313" key="7">
    <source>
        <dbReference type="EMBL" id="AST94281.1"/>
    </source>
</evidence>
<dbReference type="Pfam" id="PF08281">
    <property type="entry name" value="Sigma70_r4_2"/>
    <property type="match status" value="1"/>
</dbReference>
<dbReference type="GO" id="GO:0006352">
    <property type="term" value="P:DNA-templated transcription initiation"/>
    <property type="evidence" value="ECO:0007669"/>
    <property type="project" value="InterPro"/>
</dbReference>
<dbReference type="Pfam" id="PF04542">
    <property type="entry name" value="Sigma70_r2"/>
    <property type="match status" value="1"/>
</dbReference>
<name>A0A223KXT9_9BACI</name>
<feature type="domain" description="RNA polymerase sigma-70 region 2" evidence="5">
    <location>
        <begin position="24"/>
        <end position="88"/>
    </location>
</feature>
<dbReference type="KEGG" id="bcoh:BC6307_08480"/>
<dbReference type="NCBIfam" id="TIGR02937">
    <property type="entry name" value="sigma70-ECF"/>
    <property type="match status" value="1"/>
</dbReference>
<evidence type="ECO:0000256" key="1">
    <source>
        <dbReference type="ARBA" id="ARBA00010641"/>
    </source>
</evidence>
<dbReference type="InterPro" id="IPR039425">
    <property type="entry name" value="RNA_pol_sigma-70-like"/>
</dbReference>
<dbReference type="Proteomes" id="UP000215224">
    <property type="component" value="Chromosome"/>
</dbReference>
<dbReference type="AlphaFoldDB" id="A0A223KXT9"/>
<dbReference type="PANTHER" id="PTHR43133:SF60">
    <property type="entry name" value="RNA POLYMERASE SIGMA FACTOR SIGV"/>
    <property type="match status" value="1"/>
</dbReference>
<dbReference type="SUPFAM" id="SSF88946">
    <property type="entry name" value="Sigma2 domain of RNA polymerase sigma factors"/>
    <property type="match status" value="1"/>
</dbReference>
<dbReference type="InterPro" id="IPR036388">
    <property type="entry name" value="WH-like_DNA-bd_sf"/>
</dbReference>
<evidence type="ECO:0000256" key="2">
    <source>
        <dbReference type="ARBA" id="ARBA00023015"/>
    </source>
</evidence>
<comment type="similarity">
    <text evidence="1">Belongs to the sigma-70 factor family. ECF subfamily.</text>
</comment>